<dbReference type="STRING" id="97359.A0A550CTJ9"/>
<keyword evidence="3 4" id="KW-0539">Nucleus</keyword>
<dbReference type="InterPro" id="IPR001279">
    <property type="entry name" value="Metallo-B-lactamas"/>
</dbReference>
<dbReference type="Pfam" id="PF10996">
    <property type="entry name" value="Beta-Casp"/>
    <property type="match status" value="1"/>
</dbReference>
<dbReference type="InterPro" id="IPR027075">
    <property type="entry name" value="CPSF2"/>
</dbReference>
<feature type="compositionally biased region" description="Acidic residues" evidence="5">
    <location>
        <begin position="523"/>
        <end position="540"/>
    </location>
</feature>
<evidence type="ECO:0000256" key="4">
    <source>
        <dbReference type="RuleBase" id="RU365006"/>
    </source>
</evidence>
<dbReference type="GO" id="GO:0005847">
    <property type="term" value="C:mRNA cleavage and polyadenylation specificity factor complex"/>
    <property type="evidence" value="ECO:0007669"/>
    <property type="project" value="InterPro"/>
</dbReference>
<evidence type="ECO:0000256" key="1">
    <source>
        <dbReference type="ARBA" id="ARBA00004123"/>
    </source>
</evidence>
<keyword evidence="8" id="KW-1185">Reference proteome</keyword>
<keyword evidence="2 4" id="KW-0507">mRNA processing</keyword>
<dbReference type="SUPFAM" id="SSF56281">
    <property type="entry name" value="Metallo-hydrolase/oxidoreductase"/>
    <property type="match status" value="1"/>
</dbReference>
<dbReference type="SMART" id="SM01027">
    <property type="entry name" value="Beta-Casp"/>
    <property type="match status" value="1"/>
</dbReference>
<dbReference type="CDD" id="cd16293">
    <property type="entry name" value="CPSF2-like_MBL-fold"/>
    <property type="match status" value="1"/>
</dbReference>
<comment type="similarity">
    <text evidence="4">Belongs to the metallo-beta-lactamase superfamily. RNA-metabolizing metallo-beta-lactamase-like family. CPSF2/YSH1 subfamily.</text>
</comment>
<dbReference type="PANTHER" id="PTHR45922">
    <property type="entry name" value="CLEAVAGE AND POLYADENYLATION SPECIFICITY FACTOR SUBUNIT 2"/>
    <property type="match status" value="1"/>
</dbReference>
<feature type="region of interest" description="Disordered" evidence="5">
    <location>
        <begin position="500"/>
        <end position="540"/>
    </location>
</feature>
<evidence type="ECO:0000256" key="3">
    <source>
        <dbReference type="ARBA" id="ARBA00023242"/>
    </source>
</evidence>
<proteinExistence type="inferred from homology"/>
<evidence type="ECO:0000313" key="8">
    <source>
        <dbReference type="Proteomes" id="UP000320762"/>
    </source>
</evidence>
<dbReference type="Pfam" id="PF13299">
    <property type="entry name" value="CPSF100_C"/>
    <property type="match status" value="1"/>
</dbReference>
<feature type="compositionally biased region" description="Basic and acidic residues" evidence="5">
    <location>
        <begin position="645"/>
        <end position="661"/>
    </location>
</feature>
<feature type="domain" description="Beta-Casp" evidence="6">
    <location>
        <begin position="301"/>
        <end position="449"/>
    </location>
</feature>
<reference evidence="7 8" key="1">
    <citation type="journal article" date="2019" name="New Phytol.">
        <title>Comparative genomics reveals unique wood-decay strategies and fruiting body development in the Schizophyllaceae.</title>
        <authorList>
            <person name="Almasi E."/>
            <person name="Sahu N."/>
            <person name="Krizsan K."/>
            <person name="Balint B."/>
            <person name="Kovacs G.M."/>
            <person name="Kiss B."/>
            <person name="Cseklye J."/>
            <person name="Drula E."/>
            <person name="Henrissat B."/>
            <person name="Nagy I."/>
            <person name="Chovatia M."/>
            <person name="Adam C."/>
            <person name="LaButti K."/>
            <person name="Lipzen A."/>
            <person name="Riley R."/>
            <person name="Grigoriev I.V."/>
            <person name="Nagy L.G."/>
        </authorList>
    </citation>
    <scope>NUCLEOTIDE SEQUENCE [LARGE SCALE GENOMIC DNA]</scope>
    <source>
        <strain evidence="7 8">NL-1724</strain>
    </source>
</reference>
<dbReference type="GO" id="GO:0006398">
    <property type="term" value="P:mRNA 3'-end processing by stem-loop binding and cleavage"/>
    <property type="evidence" value="ECO:0007669"/>
    <property type="project" value="InterPro"/>
</dbReference>
<comment type="subcellular location">
    <subcellularLocation>
        <location evidence="1 4">Nucleus</location>
    </subcellularLocation>
</comment>
<feature type="region of interest" description="Disordered" evidence="5">
    <location>
        <begin position="642"/>
        <end position="661"/>
    </location>
</feature>
<dbReference type="InterPro" id="IPR025069">
    <property type="entry name" value="Cpsf2_C"/>
</dbReference>
<comment type="caution">
    <text evidence="7">The sequence shown here is derived from an EMBL/GenBank/DDBJ whole genome shotgun (WGS) entry which is preliminary data.</text>
</comment>
<dbReference type="Pfam" id="PF16661">
    <property type="entry name" value="Lactamase_B_6"/>
    <property type="match status" value="1"/>
</dbReference>
<name>A0A550CTJ9_9AGAR</name>
<dbReference type="Proteomes" id="UP000320762">
    <property type="component" value="Unassembled WGS sequence"/>
</dbReference>
<dbReference type="InterPro" id="IPR036866">
    <property type="entry name" value="RibonucZ/Hydroxyglut_hydro"/>
</dbReference>
<evidence type="ECO:0000256" key="2">
    <source>
        <dbReference type="ARBA" id="ARBA00022664"/>
    </source>
</evidence>
<dbReference type="Gene3D" id="3.60.15.10">
    <property type="entry name" value="Ribonuclease Z/Hydroxyacylglutathione hydrolase-like"/>
    <property type="match status" value="1"/>
</dbReference>
<dbReference type="AlphaFoldDB" id="A0A550CTJ9"/>
<evidence type="ECO:0000313" key="7">
    <source>
        <dbReference type="EMBL" id="TRM68110.1"/>
    </source>
</evidence>
<accession>A0A550CTJ9</accession>
<dbReference type="PANTHER" id="PTHR45922:SF1">
    <property type="entry name" value="CLEAVAGE AND POLYADENYLATION SPECIFICITY FACTOR SUBUNIT 2"/>
    <property type="match status" value="1"/>
</dbReference>
<dbReference type="GO" id="GO:0003723">
    <property type="term" value="F:RNA binding"/>
    <property type="evidence" value="ECO:0007669"/>
    <property type="project" value="UniProtKB-KW"/>
</dbReference>
<sequence length="912" mass="101650">MLTFTPLSGAAHSTRTTPLCFILQVDDVKILLDCGSPDWSPEASTSEVKVEDTGHWWEEYCSLLRQHAPNVDLVLLSHGDLQHSGLYPYAYSKWNLKAQTYTTLPVQAMARIAASEDVEGLRDEEDVDVEGVLVPEAQPVQEQREGQEEERPQIMRKVRGKYVATLQEVQDAFDSVNVLRYSQPCHLQGKCQGITITPFNAGHTLGGTIWKIRSPSSGTILYAVNMNHMRERHLDGTILIRQAGGIFEPLARPDLFITDADRANVITSRRKDRDASLIDTVTTALSSRSSLLLPCDSGTRLLELLVLLDQHWNYSRLRYPICLVSRTGREMLTFVRSMMEWLGGTISKEDVGEDGTNGRRGNKRKRADEDVDEDALGAFALRFQHLEFFPTPQALLQTYSSKDPKLILAVPLNLSHGPSRSIFSEFAAIPDNVILLTQRGDPGTFARGLFDKWNDSQRAEVKWDKGKVGSNVMLDENITLKMHSKVPLQGEELEEFMAKERAAKEKEAAQQAAAARNQRMLEADEGESESDEDSDAEDDAEEKAFNDEMMDMDGDVPRKGDAADWAGMDADEGYPKQLVSFDIYLKGNVSKATSFFRNASTQAQQRFRMFPYVEKKRRVDEYGETIDVGMWLRKGKVFEEEAETDEVKEARRKQQEEDEEKRAILEPPSKFVETEVEVQMACRLLFVDMEGLNDSRAVKTIVPKVNPRKMIVVHATTEAADSLIESCGNIQAMTKDIYAPTFGQSVQIGQQTSSFSISISDELLASLRMSRFEDNEVGYITGRVVMHATTLLPTLEPAAKTAASATPLPARAPRILGTRPKAQLPRSTMIGELKLTALKARLAQIGVQAELVGEGVLICGAATRRSDDADPLAESVAVRKTARGNVEMEGNISETYYAVRKEIYNLHALVSA</sequence>
<protein>
    <recommendedName>
        <fullName evidence="4">Cleavage and polyadenylation specificity factor subunit 2</fullName>
    </recommendedName>
    <alternativeName>
        <fullName evidence="4">Cleavage and polyadenylation specificity factor 100 kDa subunit</fullName>
    </alternativeName>
</protein>
<organism evidence="7 8">
    <name type="scientific">Schizophyllum amplum</name>
    <dbReference type="NCBI Taxonomy" id="97359"/>
    <lineage>
        <taxon>Eukaryota</taxon>
        <taxon>Fungi</taxon>
        <taxon>Dikarya</taxon>
        <taxon>Basidiomycota</taxon>
        <taxon>Agaricomycotina</taxon>
        <taxon>Agaricomycetes</taxon>
        <taxon>Agaricomycetidae</taxon>
        <taxon>Agaricales</taxon>
        <taxon>Schizophyllaceae</taxon>
        <taxon>Schizophyllum</taxon>
    </lineage>
</organism>
<dbReference type="EMBL" id="VDMD01000002">
    <property type="protein sequence ID" value="TRM68110.1"/>
    <property type="molecule type" value="Genomic_DNA"/>
</dbReference>
<dbReference type="OrthoDB" id="64353at2759"/>
<dbReference type="InterPro" id="IPR035639">
    <property type="entry name" value="CPSF2_MBL"/>
</dbReference>
<dbReference type="InterPro" id="IPR022712">
    <property type="entry name" value="Beta_Casp"/>
</dbReference>
<gene>
    <name evidence="7" type="ORF">BD626DRAFT_480816</name>
</gene>
<feature type="compositionally biased region" description="Low complexity" evidence="5">
    <location>
        <begin position="509"/>
        <end position="518"/>
    </location>
</feature>
<keyword evidence="4" id="KW-0694">RNA-binding</keyword>
<evidence type="ECO:0000259" key="6">
    <source>
        <dbReference type="SMART" id="SM01027"/>
    </source>
</evidence>
<evidence type="ECO:0000256" key="5">
    <source>
        <dbReference type="SAM" id="MobiDB-lite"/>
    </source>
</evidence>